<dbReference type="GO" id="GO:0005975">
    <property type="term" value="P:carbohydrate metabolic process"/>
    <property type="evidence" value="ECO:0007669"/>
    <property type="project" value="UniProtKB-ARBA"/>
</dbReference>
<gene>
    <name evidence="3" type="ORF">SAMN05444583_10397</name>
</gene>
<feature type="domain" description="Bacterial Ig-like" evidence="2">
    <location>
        <begin position="190"/>
        <end position="268"/>
    </location>
</feature>
<keyword evidence="4" id="KW-1185">Reference proteome</keyword>
<dbReference type="InterPro" id="IPR032109">
    <property type="entry name" value="Big_3_5"/>
</dbReference>
<dbReference type="RefSeq" id="WP_177188111.1">
    <property type="nucleotide sequence ID" value="NZ_FOAW01000003.1"/>
</dbReference>
<evidence type="ECO:0000313" key="4">
    <source>
        <dbReference type="Proteomes" id="UP000198677"/>
    </source>
</evidence>
<sequence>MAHRAIRRIVAAGAATAFALGTLGLLGAGTANADSRTVDWGDGWTHFWRTIDNETPAVGETITITTRFERGSEQEIWWVKDHHPTCLTYVDGTATMNGDHLEPNLEIKPDFIAGDFNAAGSPVIIRGDKEQPATFVAQYRVGENCPRNVPLQTGMSFSSKGWGVGTYLNRGPTLTVSKGSTNTTLNPITGATVGKNTVLIANVTPAAAGGTVTFKEDNRIISTAYVGSDGTATAQWAPATAGQRTITADFSGRGDTVGSRATATVTVAPAGGNATASTTTLNPITGATANKATTLKAKVNPAAAGGTVEFKDGDTVLGTAQVGANGEATHQWTPTTEGQRTITATFSGRNGVTGSTTTQQVTVAKAGTTPGGAGSLDSLLGGFGS</sequence>
<reference evidence="4" key="1">
    <citation type="submission" date="2016-10" db="EMBL/GenBank/DDBJ databases">
        <authorList>
            <person name="Varghese N."/>
            <person name="Submissions S."/>
        </authorList>
    </citation>
    <scope>NUCLEOTIDE SEQUENCE [LARGE SCALE GENOMIC DNA]</scope>
    <source>
        <strain evidence="4">DSM 44675</strain>
    </source>
</reference>
<dbReference type="EMBL" id="FOAW01000003">
    <property type="protein sequence ID" value="SEK70274.1"/>
    <property type="molecule type" value="Genomic_DNA"/>
</dbReference>
<keyword evidence="1" id="KW-0732">Signal</keyword>
<accession>A0A1H7J7D8</accession>
<evidence type="ECO:0000313" key="3">
    <source>
        <dbReference type="EMBL" id="SEK70274.1"/>
    </source>
</evidence>
<dbReference type="Gene3D" id="2.60.40.10">
    <property type="entry name" value="Immunoglobulins"/>
    <property type="match status" value="2"/>
</dbReference>
<dbReference type="InterPro" id="IPR013783">
    <property type="entry name" value="Ig-like_fold"/>
</dbReference>
<feature type="chain" id="PRO_5011771769" evidence="1">
    <location>
        <begin position="34"/>
        <end position="385"/>
    </location>
</feature>
<organism evidence="3 4">
    <name type="scientific">Rhodococcus maanshanensis</name>
    <dbReference type="NCBI Taxonomy" id="183556"/>
    <lineage>
        <taxon>Bacteria</taxon>
        <taxon>Bacillati</taxon>
        <taxon>Actinomycetota</taxon>
        <taxon>Actinomycetes</taxon>
        <taxon>Mycobacteriales</taxon>
        <taxon>Nocardiaceae</taxon>
        <taxon>Rhodococcus</taxon>
    </lineage>
</organism>
<evidence type="ECO:0000259" key="2">
    <source>
        <dbReference type="Pfam" id="PF16640"/>
    </source>
</evidence>
<name>A0A1H7J7D8_9NOCA</name>
<protein>
    <submittedName>
        <fullName evidence="3">Ig-like domain (Group 3)</fullName>
    </submittedName>
</protein>
<dbReference type="Proteomes" id="UP000198677">
    <property type="component" value="Unassembled WGS sequence"/>
</dbReference>
<feature type="domain" description="Bacterial Ig-like" evidence="2">
    <location>
        <begin position="286"/>
        <end position="364"/>
    </location>
</feature>
<proteinExistence type="predicted"/>
<dbReference type="AlphaFoldDB" id="A0A1H7J7D8"/>
<dbReference type="Pfam" id="PF16640">
    <property type="entry name" value="Big_3_5"/>
    <property type="match status" value="2"/>
</dbReference>
<evidence type="ECO:0000256" key="1">
    <source>
        <dbReference type="SAM" id="SignalP"/>
    </source>
</evidence>
<feature type="signal peptide" evidence="1">
    <location>
        <begin position="1"/>
        <end position="33"/>
    </location>
</feature>